<name>A0A6M3JNS2_9ZZZZ</name>
<feature type="region of interest" description="Disordered" evidence="1">
    <location>
        <begin position="33"/>
        <end position="66"/>
    </location>
</feature>
<protein>
    <submittedName>
        <fullName evidence="3">Uncharacterized protein</fullName>
    </submittedName>
</protein>
<sequence>MLVRILTQWTGAPPCGAVVELPDSFARQQIQAGHVEPAGGPPSRETTSMEPGEQAIKPRGRPRKPR</sequence>
<gene>
    <name evidence="3" type="ORF">MM415A03015_0006</name>
    <name evidence="2" type="ORF">MM415B00382_0062</name>
</gene>
<dbReference type="AlphaFoldDB" id="A0A6M3JNS2"/>
<organism evidence="3">
    <name type="scientific">viral metagenome</name>
    <dbReference type="NCBI Taxonomy" id="1070528"/>
    <lineage>
        <taxon>unclassified sequences</taxon>
        <taxon>metagenomes</taxon>
        <taxon>organismal metagenomes</taxon>
    </lineage>
</organism>
<proteinExistence type="predicted"/>
<reference evidence="3" key="1">
    <citation type="submission" date="2020-03" db="EMBL/GenBank/DDBJ databases">
        <title>The deep terrestrial virosphere.</title>
        <authorList>
            <person name="Holmfeldt K."/>
            <person name="Nilsson E."/>
            <person name="Simone D."/>
            <person name="Lopez-Fernandez M."/>
            <person name="Wu X."/>
            <person name="de Brujin I."/>
            <person name="Lundin D."/>
            <person name="Andersson A."/>
            <person name="Bertilsson S."/>
            <person name="Dopson M."/>
        </authorList>
    </citation>
    <scope>NUCLEOTIDE SEQUENCE</scope>
    <source>
        <strain evidence="3">MM415A03015</strain>
        <strain evidence="2">MM415B00382</strain>
    </source>
</reference>
<evidence type="ECO:0000256" key="1">
    <source>
        <dbReference type="SAM" id="MobiDB-lite"/>
    </source>
</evidence>
<evidence type="ECO:0000313" key="2">
    <source>
        <dbReference type="EMBL" id="QJA65672.1"/>
    </source>
</evidence>
<dbReference type="EMBL" id="MT141906">
    <property type="protein sequence ID" value="QJA71869.1"/>
    <property type="molecule type" value="Genomic_DNA"/>
</dbReference>
<accession>A0A6M3JNS2</accession>
<dbReference type="EMBL" id="MT141542">
    <property type="protein sequence ID" value="QJA65672.1"/>
    <property type="molecule type" value="Genomic_DNA"/>
</dbReference>
<evidence type="ECO:0000313" key="3">
    <source>
        <dbReference type="EMBL" id="QJA71869.1"/>
    </source>
</evidence>